<name>A0A6C0GB82_9BACT</name>
<sequence length="48" mass="5475">MTSRLTIVWAVAMALSPMVTPYVYGSVIGDIFSFYFPIVTEFKNILQR</sequence>
<reference evidence="1 2" key="1">
    <citation type="submission" date="2020-01" db="EMBL/GenBank/DDBJ databases">
        <authorList>
            <person name="Kim M.K."/>
        </authorList>
    </citation>
    <scope>NUCLEOTIDE SEQUENCE [LARGE SCALE GENOMIC DNA]</scope>
    <source>
        <strain evidence="1 2">172606-1</strain>
    </source>
</reference>
<evidence type="ECO:0000313" key="2">
    <source>
        <dbReference type="Proteomes" id="UP000480178"/>
    </source>
</evidence>
<gene>
    <name evidence="1" type="ORF">GXP67_00095</name>
</gene>
<accession>A0A6C0GB82</accession>
<dbReference type="Proteomes" id="UP000480178">
    <property type="component" value="Chromosome"/>
</dbReference>
<dbReference type="RefSeq" id="WP_162441274.1">
    <property type="nucleotide sequence ID" value="NZ_CP048222.1"/>
</dbReference>
<organism evidence="1 2">
    <name type="scientific">Rhodocytophaga rosea</name>
    <dbReference type="NCBI Taxonomy" id="2704465"/>
    <lineage>
        <taxon>Bacteria</taxon>
        <taxon>Pseudomonadati</taxon>
        <taxon>Bacteroidota</taxon>
        <taxon>Cytophagia</taxon>
        <taxon>Cytophagales</taxon>
        <taxon>Rhodocytophagaceae</taxon>
        <taxon>Rhodocytophaga</taxon>
    </lineage>
</organism>
<evidence type="ECO:0000313" key="1">
    <source>
        <dbReference type="EMBL" id="QHT65186.1"/>
    </source>
</evidence>
<dbReference type="EMBL" id="CP048222">
    <property type="protein sequence ID" value="QHT65186.1"/>
    <property type="molecule type" value="Genomic_DNA"/>
</dbReference>
<dbReference type="AlphaFoldDB" id="A0A6C0GB82"/>
<dbReference type="KEGG" id="rhoz:GXP67_00095"/>
<keyword evidence="2" id="KW-1185">Reference proteome</keyword>
<protein>
    <submittedName>
        <fullName evidence="1">Uncharacterized protein</fullName>
    </submittedName>
</protein>
<proteinExistence type="predicted"/>